<dbReference type="AlphaFoldDB" id="A0AAJ1IA73"/>
<dbReference type="Proteomes" id="UP001221217">
    <property type="component" value="Unassembled WGS sequence"/>
</dbReference>
<proteinExistence type="predicted"/>
<reference evidence="1 2" key="1">
    <citation type="submission" date="2022-12" db="EMBL/GenBank/DDBJ databases">
        <title>Metagenome assembled genome from gulf of manar.</title>
        <authorList>
            <person name="Kohli P."/>
            <person name="Pk S."/>
            <person name="Venkata Ramana C."/>
            <person name="Sasikala C."/>
        </authorList>
    </citation>
    <scope>NUCLEOTIDE SEQUENCE [LARGE SCALE GENOMIC DNA]</scope>
    <source>
        <strain evidence="1">JB008</strain>
    </source>
</reference>
<organism evidence="1 2">
    <name type="scientific">Candidatus Thalassospirochaeta sargassi</name>
    <dbReference type="NCBI Taxonomy" id="3119039"/>
    <lineage>
        <taxon>Bacteria</taxon>
        <taxon>Pseudomonadati</taxon>
        <taxon>Spirochaetota</taxon>
        <taxon>Spirochaetia</taxon>
        <taxon>Spirochaetales</taxon>
        <taxon>Spirochaetaceae</taxon>
        <taxon>Candidatus Thalassospirochaeta</taxon>
    </lineage>
</organism>
<accession>A0AAJ1IA73</accession>
<comment type="caution">
    <text evidence="1">The sequence shown here is derived from an EMBL/GenBank/DDBJ whole genome shotgun (WGS) entry which is preliminary data.</text>
</comment>
<dbReference type="EMBL" id="JAQQAL010000007">
    <property type="protein sequence ID" value="MDC7225520.1"/>
    <property type="molecule type" value="Genomic_DNA"/>
</dbReference>
<evidence type="ECO:0008006" key="3">
    <source>
        <dbReference type="Google" id="ProtNLM"/>
    </source>
</evidence>
<evidence type="ECO:0000313" key="2">
    <source>
        <dbReference type="Proteomes" id="UP001221217"/>
    </source>
</evidence>
<sequence>MKYTKLMKERIRRVNVLFKELGYDLTEGEISDNTFSAGFEKESEFCGGFFIDDDSKFLEIAFTFSFSPRMASFIQERLEEMLKICYEYGCYMNIQKFEDFNFSVFSKVYFAGLNYYSLKETLKDFLFCVDDIKETIEINAENQED</sequence>
<protein>
    <recommendedName>
        <fullName evidence="3">YbjN domain-containing protein</fullName>
    </recommendedName>
</protein>
<evidence type="ECO:0000313" key="1">
    <source>
        <dbReference type="EMBL" id="MDC7225520.1"/>
    </source>
</evidence>
<name>A0AAJ1IA73_9SPIO</name>
<gene>
    <name evidence="1" type="ORF">PQJ61_02005</name>
</gene>